<dbReference type="SUPFAM" id="SSF55797">
    <property type="entry name" value="PR-1-like"/>
    <property type="match status" value="1"/>
</dbReference>
<reference evidence="3" key="1">
    <citation type="submission" date="2019-05" db="EMBL/GenBank/DDBJ databases">
        <title>Annotation for the trematode Fasciolopsis buski.</title>
        <authorList>
            <person name="Choi Y.-J."/>
        </authorList>
    </citation>
    <scope>NUCLEOTIDE SEQUENCE</scope>
    <source>
        <strain evidence="3">HT</strain>
        <tissue evidence="3">Whole worm</tissue>
    </source>
</reference>
<name>A0A8E0RZE8_9TREM</name>
<dbReference type="OrthoDB" id="43654at2759"/>
<keyword evidence="1" id="KW-0732">Signal</keyword>
<dbReference type="InterPro" id="IPR001283">
    <property type="entry name" value="CRISP-related"/>
</dbReference>
<dbReference type="SMART" id="SM00198">
    <property type="entry name" value="SCP"/>
    <property type="match status" value="1"/>
</dbReference>
<dbReference type="InterPro" id="IPR014044">
    <property type="entry name" value="CAP_dom"/>
</dbReference>
<accession>A0A8E0RZE8</accession>
<organism evidence="3 4">
    <name type="scientific">Fasciolopsis buskii</name>
    <dbReference type="NCBI Taxonomy" id="27845"/>
    <lineage>
        <taxon>Eukaryota</taxon>
        <taxon>Metazoa</taxon>
        <taxon>Spiralia</taxon>
        <taxon>Lophotrochozoa</taxon>
        <taxon>Platyhelminthes</taxon>
        <taxon>Trematoda</taxon>
        <taxon>Digenea</taxon>
        <taxon>Plagiorchiida</taxon>
        <taxon>Echinostomata</taxon>
        <taxon>Echinostomatoidea</taxon>
        <taxon>Fasciolidae</taxon>
        <taxon>Fasciolopsis</taxon>
    </lineage>
</organism>
<evidence type="ECO:0000313" key="4">
    <source>
        <dbReference type="Proteomes" id="UP000728185"/>
    </source>
</evidence>
<dbReference type="EMBL" id="LUCM01003739">
    <property type="protein sequence ID" value="KAA0195403.1"/>
    <property type="molecule type" value="Genomic_DNA"/>
</dbReference>
<dbReference type="Pfam" id="PF00188">
    <property type="entry name" value="CAP"/>
    <property type="match status" value="1"/>
</dbReference>
<dbReference type="Gene3D" id="3.40.33.10">
    <property type="entry name" value="CAP"/>
    <property type="match status" value="1"/>
</dbReference>
<evidence type="ECO:0000313" key="3">
    <source>
        <dbReference type="EMBL" id="KAA0195403.1"/>
    </source>
</evidence>
<sequence>MKNWLVCFLGFIILKAIAAQETATREELNKKMLEWHNEFRSKILNCQLEGQPQAKTMPNMTYDEKLAETAQKWADICTFGHDDAANRNPGGYGYVGQNMAGSYTFKSGFDLWISEHEHYDYEGNLCANGKVCGHYTQVRQFSNCVLILLTH</sequence>
<evidence type="ECO:0000259" key="2">
    <source>
        <dbReference type="SMART" id="SM00198"/>
    </source>
</evidence>
<protein>
    <recommendedName>
        <fullName evidence="2">SCP domain-containing protein</fullName>
    </recommendedName>
</protein>
<gene>
    <name evidence="3" type="ORF">FBUS_06529</name>
</gene>
<dbReference type="AlphaFoldDB" id="A0A8E0RZE8"/>
<feature type="signal peptide" evidence="1">
    <location>
        <begin position="1"/>
        <end position="19"/>
    </location>
</feature>
<dbReference type="Proteomes" id="UP000728185">
    <property type="component" value="Unassembled WGS sequence"/>
</dbReference>
<evidence type="ECO:0000256" key="1">
    <source>
        <dbReference type="SAM" id="SignalP"/>
    </source>
</evidence>
<dbReference type="InterPro" id="IPR035940">
    <property type="entry name" value="CAP_sf"/>
</dbReference>
<dbReference type="PANTHER" id="PTHR10334">
    <property type="entry name" value="CYSTEINE-RICH SECRETORY PROTEIN-RELATED"/>
    <property type="match status" value="1"/>
</dbReference>
<feature type="domain" description="SCP" evidence="2">
    <location>
        <begin position="27"/>
        <end position="150"/>
    </location>
</feature>
<proteinExistence type="predicted"/>
<comment type="caution">
    <text evidence="3">The sequence shown here is derived from an EMBL/GenBank/DDBJ whole genome shotgun (WGS) entry which is preliminary data.</text>
</comment>
<dbReference type="CDD" id="cd05380">
    <property type="entry name" value="CAP_euk"/>
    <property type="match status" value="1"/>
</dbReference>
<feature type="chain" id="PRO_5034044053" description="SCP domain-containing protein" evidence="1">
    <location>
        <begin position="20"/>
        <end position="151"/>
    </location>
</feature>
<keyword evidence="4" id="KW-1185">Reference proteome</keyword>